<feature type="transmembrane region" description="Helical" evidence="1">
    <location>
        <begin position="39"/>
        <end position="58"/>
    </location>
</feature>
<evidence type="ECO:0000313" key="3">
    <source>
        <dbReference type="Proteomes" id="UP000037939"/>
    </source>
</evidence>
<dbReference type="OrthoDB" id="5785537at2"/>
<feature type="transmembrane region" description="Helical" evidence="1">
    <location>
        <begin position="70"/>
        <end position="90"/>
    </location>
</feature>
<dbReference type="EMBL" id="LAQT01000002">
    <property type="protein sequence ID" value="KPC54559.1"/>
    <property type="molecule type" value="Genomic_DNA"/>
</dbReference>
<accession>A0A0N0XKB6</accession>
<keyword evidence="1" id="KW-0812">Transmembrane</keyword>
<protein>
    <recommendedName>
        <fullName evidence="4">DUF2818 domain-containing protein</fullName>
    </recommendedName>
</protein>
<keyword evidence="1" id="KW-0472">Membrane</keyword>
<keyword evidence="3" id="KW-1185">Reference proteome</keyword>
<dbReference type="InterPro" id="IPR016768">
    <property type="entry name" value="UCP019883"/>
</dbReference>
<dbReference type="Proteomes" id="UP000037939">
    <property type="component" value="Unassembled WGS sequence"/>
</dbReference>
<dbReference type="PIRSF" id="PIRSF019883">
    <property type="entry name" value="UCP019883"/>
    <property type="match status" value="1"/>
</dbReference>
<comment type="caution">
    <text evidence="2">The sequence shown here is derived from an EMBL/GenBank/DDBJ whole genome shotgun (WGS) entry which is preliminary data.</text>
</comment>
<reference evidence="2 3" key="1">
    <citation type="submission" date="2015-07" db="EMBL/GenBank/DDBJ databases">
        <title>Draft genome sequence of the Amantichitinum ursilacus IGB-41, a new chitin-degrading bacterium.</title>
        <authorList>
            <person name="Kirstahler P."/>
            <person name="Guenther M."/>
            <person name="Grumaz C."/>
            <person name="Rupp S."/>
            <person name="Zibek S."/>
            <person name="Sohn K."/>
        </authorList>
    </citation>
    <scope>NUCLEOTIDE SEQUENCE [LARGE SCALE GENOMIC DNA]</scope>
    <source>
        <strain evidence="2 3">IGB-41</strain>
    </source>
</reference>
<dbReference type="AlphaFoldDB" id="A0A0N0XKB6"/>
<keyword evidence="1" id="KW-1133">Transmembrane helix</keyword>
<name>A0A0N0XKB6_9NEIS</name>
<proteinExistence type="predicted"/>
<dbReference type="RefSeq" id="WP_053936346.1">
    <property type="nucleotide sequence ID" value="NZ_LAQT01000002.1"/>
</dbReference>
<dbReference type="STRING" id="857265.WG78_03260"/>
<evidence type="ECO:0000313" key="2">
    <source>
        <dbReference type="EMBL" id="KPC54559.1"/>
    </source>
</evidence>
<evidence type="ECO:0008006" key="4">
    <source>
        <dbReference type="Google" id="ProtNLM"/>
    </source>
</evidence>
<organism evidence="2 3">
    <name type="scientific">Amantichitinum ursilacus</name>
    <dbReference type="NCBI Taxonomy" id="857265"/>
    <lineage>
        <taxon>Bacteria</taxon>
        <taxon>Pseudomonadati</taxon>
        <taxon>Pseudomonadota</taxon>
        <taxon>Betaproteobacteria</taxon>
        <taxon>Neisseriales</taxon>
        <taxon>Chitinibacteraceae</taxon>
        <taxon>Amantichitinum</taxon>
    </lineage>
</organism>
<gene>
    <name evidence="2" type="ORF">WG78_03260</name>
</gene>
<sequence length="99" mass="11458">MLEVVLLCVLGVVAANLPFLSDRVFLVVPNTRLRKHFGWELLEVLVLYAVVLGIARVLEARVSTVQPQHWWFYVATLALFVVVAWPGFVWRHFWRKPGM</sequence>
<evidence type="ECO:0000256" key="1">
    <source>
        <dbReference type="SAM" id="Phobius"/>
    </source>
</evidence>
<dbReference type="Pfam" id="PF10993">
    <property type="entry name" value="DUF2818"/>
    <property type="match status" value="1"/>
</dbReference>